<feature type="transmembrane region" description="Helical" evidence="1">
    <location>
        <begin position="135"/>
        <end position="152"/>
    </location>
</feature>
<dbReference type="PANTHER" id="PTHR23526">
    <property type="entry name" value="INTEGRAL MEMBRANE TRANSPORT PROTEIN-RELATED"/>
    <property type="match status" value="1"/>
</dbReference>
<feature type="transmembrane region" description="Helical" evidence="1">
    <location>
        <begin position="301"/>
        <end position="326"/>
    </location>
</feature>
<reference evidence="2 3" key="1">
    <citation type="submission" date="2019-03" db="EMBL/GenBank/DDBJ databases">
        <title>Thermus tengchongensis species for the arsenic transformation mechanism.</title>
        <authorList>
            <person name="Yuan G.C."/>
        </authorList>
    </citation>
    <scope>NUCLEOTIDE SEQUENCE [LARGE SCALE GENOMIC DNA]</scope>
    <source>
        <strain evidence="2 3">15W</strain>
    </source>
</reference>
<proteinExistence type="predicted"/>
<dbReference type="GO" id="GO:0022857">
    <property type="term" value="F:transmembrane transporter activity"/>
    <property type="evidence" value="ECO:0007669"/>
    <property type="project" value="InterPro"/>
</dbReference>
<feature type="transmembrane region" description="Helical" evidence="1">
    <location>
        <begin position="70"/>
        <end position="91"/>
    </location>
</feature>
<dbReference type="AlphaFoldDB" id="A0A4Y9FFJ9"/>
<evidence type="ECO:0000256" key="1">
    <source>
        <dbReference type="SAM" id="Phobius"/>
    </source>
</evidence>
<feature type="transmembrane region" description="Helical" evidence="1">
    <location>
        <begin position="214"/>
        <end position="237"/>
    </location>
</feature>
<gene>
    <name evidence="2" type="ORF">E0687_02750</name>
</gene>
<dbReference type="EMBL" id="SJZF01000003">
    <property type="protein sequence ID" value="TFU27293.1"/>
    <property type="molecule type" value="Genomic_DNA"/>
</dbReference>
<feature type="transmembrane region" description="Helical" evidence="1">
    <location>
        <begin position="164"/>
        <end position="184"/>
    </location>
</feature>
<dbReference type="Proteomes" id="UP000297668">
    <property type="component" value="Unassembled WGS sequence"/>
</dbReference>
<dbReference type="RefSeq" id="WP_135259626.1">
    <property type="nucleotide sequence ID" value="NZ_SJZF01000003.1"/>
</dbReference>
<keyword evidence="1" id="KW-0812">Transmembrane</keyword>
<keyword evidence="1" id="KW-0472">Membrane</keyword>
<dbReference type="InterPro" id="IPR052528">
    <property type="entry name" value="Sugar_transport-like"/>
</dbReference>
<evidence type="ECO:0000313" key="3">
    <source>
        <dbReference type="Proteomes" id="UP000297668"/>
    </source>
</evidence>
<evidence type="ECO:0000313" key="2">
    <source>
        <dbReference type="EMBL" id="TFU27293.1"/>
    </source>
</evidence>
<comment type="caution">
    <text evidence="2">The sequence shown here is derived from an EMBL/GenBank/DDBJ whole genome shotgun (WGS) entry which is preliminary data.</text>
</comment>
<feature type="transmembrane region" description="Helical" evidence="1">
    <location>
        <begin position="12"/>
        <end position="36"/>
    </location>
</feature>
<dbReference type="PANTHER" id="PTHR23526:SF2">
    <property type="entry name" value="MAJOR FACILITATOR SUPERFAMILY (MFS) PROFILE DOMAIN-CONTAINING PROTEIN"/>
    <property type="match status" value="1"/>
</dbReference>
<sequence length="424" mass="45185">MEPERSLKLSIWEGVLAILFLNWSTGVMVTGYALTLGASPQALALLGALPFLAQLLAPLALFLRGSRKALAVRLNLLSRLLFLPAAFAALLPESLRVPFLLLFAGLSQLLAAPVGVVWLSWMADLVPEAQRGRYFGFRNALLGLVGTLGNLLGGQVADRLPPPLGYQAVLLLGVAAGLLSILLLRWQTEPPETPPPPARAALALAWRDRAYRRYLGLVLLWYGAVMVGGPFVVPYFVRVGGFSMTEVGLWTVISATSGLLFGPLWGRLADQKGHGIVLRGASLAAALMPGLWLLGSEGFPWPIWLSALADALAWSGLGTALVNAALAQAPREARNGYLALFWLALGLGGIAGSLLAAKVAGLGWGPSPYHLPILLSLCLSIRTQRLPHRSKPKRRAHGLFGAPVVAQATTGYLRLLAALRLGRL</sequence>
<name>A0A4Y9FFJ9_9DEIN</name>
<keyword evidence="1" id="KW-1133">Transmembrane helix</keyword>
<accession>A0A4Y9FFJ9</accession>
<organism evidence="2 3">
    <name type="scientific">Thermus tengchongensis</name>
    <dbReference type="NCBI Taxonomy" id="1214928"/>
    <lineage>
        <taxon>Bacteria</taxon>
        <taxon>Thermotogati</taxon>
        <taxon>Deinococcota</taxon>
        <taxon>Deinococci</taxon>
        <taxon>Thermales</taxon>
        <taxon>Thermaceae</taxon>
        <taxon>Thermus</taxon>
    </lineage>
</organism>
<feature type="transmembrane region" description="Helical" evidence="1">
    <location>
        <begin position="338"/>
        <end position="357"/>
    </location>
</feature>
<feature type="transmembrane region" description="Helical" evidence="1">
    <location>
        <begin position="42"/>
        <end position="63"/>
    </location>
</feature>
<protein>
    <submittedName>
        <fullName evidence="2">MFS transporter</fullName>
    </submittedName>
</protein>
<feature type="transmembrane region" description="Helical" evidence="1">
    <location>
        <begin position="97"/>
        <end position="123"/>
    </location>
</feature>
<feature type="transmembrane region" description="Helical" evidence="1">
    <location>
        <begin position="276"/>
        <end position="295"/>
    </location>
</feature>
<dbReference type="Gene3D" id="1.20.1250.20">
    <property type="entry name" value="MFS general substrate transporter like domains"/>
    <property type="match status" value="2"/>
</dbReference>
<dbReference type="InterPro" id="IPR036259">
    <property type="entry name" value="MFS_trans_sf"/>
</dbReference>
<dbReference type="InterPro" id="IPR011701">
    <property type="entry name" value="MFS"/>
</dbReference>
<feature type="transmembrane region" description="Helical" evidence="1">
    <location>
        <begin position="249"/>
        <end position="269"/>
    </location>
</feature>
<dbReference type="SUPFAM" id="SSF103473">
    <property type="entry name" value="MFS general substrate transporter"/>
    <property type="match status" value="1"/>
</dbReference>
<dbReference type="Pfam" id="PF07690">
    <property type="entry name" value="MFS_1"/>
    <property type="match status" value="1"/>
</dbReference>